<reference evidence="15" key="1">
    <citation type="journal article" date="2010" name="Science">
        <title>The genome of the Western clawed frog Xenopus tropicalis.</title>
        <authorList>
            <person name="Hellsten U."/>
            <person name="Harland R.M."/>
            <person name="Gilchrist M.J."/>
            <person name="Hendrix D."/>
            <person name="Jurka J."/>
            <person name="Kapitonov V."/>
            <person name="Ovcharenko I."/>
            <person name="Putnam N.H."/>
            <person name="Shu S."/>
            <person name="Taher L."/>
            <person name="Blitz I.L."/>
            <person name="Blumberg B."/>
            <person name="Dichmann D.S."/>
            <person name="Dubchak I."/>
            <person name="Amaya E."/>
            <person name="Detter J.C."/>
            <person name="Fletcher R."/>
            <person name="Gerhard D.S."/>
            <person name="Goodstein D."/>
            <person name="Graves T."/>
            <person name="Grigoriev I.V."/>
            <person name="Grimwood J."/>
            <person name="Kawashima T."/>
            <person name="Lindquist E."/>
            <person name="Lucas S.M."/>
            <person name="Mead P.E."/>
            <person name="Mitros T."/>
            <person name="Ogino H."/>
            <person name="Ohta Y."/>
            <person name="Poliakov A.V."/>
            <person name="Pollet N."/>
            <person name="Robert J."/>
            <person name="Salamov A."/>
            <person name="Sater A.K."/>
            <person name="Schmutz J."/>
            <person name="Terry A."/>
            <person name="Vize P.D."/>
            <person name="Warren W.C."/>
            <person name="Wells D."/>
            <person name="Wills A."/>
            <person name="Wilson R.K."/>
            <person name="Zimmerman L.B."/>
            <person name="Zorn A.M."/>
            <person name="Grainger R."/>
            <person name="Grammer T."/>
            <person name="Khokha M.K."/>
            <person name="Richardson P.M."/>
            <person name="Rokhsar D.S."/>
        </authorList>
    </citation>
    <scope>NUCLEOTIDE SEQUENCE [LARGE SCALE GENOMIC DNA]</scope>
    <source>
        <strain evidence="15">Nigerian</strain>
    </source>
</reference>
<evidence type="ECO:0000256" key="6">
    <source>
        <dbReference type="ARBA" id="ARBA00022889"/>
    </source>
</evidence>
<sequence length="486" mass="53702">MRLRYRSWIVLLLVTLGGNAQVSVIVDREVNAKLGSDTKLYCEVKTPDIISQVTWQRKLSPNNENFMTYSKGEEPMHLTPFGQRVKFLGNGDLGGSILIPNVTLADQGTYLCIFTTFPGGTKEGEIHLSIWVEPSVEVQLNPVLSGPNPDIIAECVAFASKPAANISWDTYGLPHSSTETPVQHSNGTVSVRSQLWMVPSPGLNGHQATCLVSLPEQMYEKLIHMNITNIQYAPQTVHVTVRRVKDDPPYIECWADGNPTVTYAWRRGNRSITDDEAQVTGNTLYFPRGNTDNNGLYVCEATNSIGRNSKSVYLYKYSDATPNCHTGIWITVILLVALVISATGYYYIRKQRNHFCREEDDDEDDGQTGCGLQVLEEERQTGSGTQVLEEEQQTGSGTQVLEEEQQTGSGTQVLEEEQQTGSGTQVLEEEQQTGSGTQVLEEEGQTGSGTQVLEEERQTGSGTQVLEEPEHFADAQSNLVSLGDRR</sequence>
<dbReference type="InterPro" id="IPR036179">
    <property type="entry name" value="Ig-like_dom_sf"/>
</dbReference>
<feature type="region of interest" description="Disordered" evidence="11">
    <location>
        <begin position="378"/>
        <end position="486"/>
    </location>
</feature>
<dbReference type="InterPro" id="IPR007110">
    <property type="entry name" value="Ig-like_dom"/>
</dbReference>
<dbReference type="PROSITE" id="PS50835">
    <property type="entry name" value="IG_LIKE"/>
    <property type="match status" value="2"/>
</dbReference>
<dbReference type="InterPro" id="IPR051427">
    <property type="entry name" value="Nectin/Nectin-like"/>
</dbReference>
<protein>
    <submittedName>
        <fullName evidence="15">Nectin cell adhesion molecule 1-like 2 gene 2</fullName>
    </submittedName>
</protein>
<gene>
    <name evidence="15" type="primary">nectin1l2.2</name>
</gene>
<dbReference type="Pfam" id="PF07686">
    <property type="entry name" value="V-set"/>
    <property type="match status" value="1"/>
</dbReference>
<comment type="similarity">
    <text evidence="2">Belongs to the nectin family.</text>
</comment>
<keyword evidence="6" id="KW-0130">Cell adhesion</keyword>
<evidence type="ECO:0000256" key="5">
    <source>
        <dbReference type="ARBA" id="ARBA00022737"/>
    </source>
</evidence>
<evidence type="ECO:0000256" key="10">
    <source>
        <dbReference type="ARBA" id="ARBA00023180"/>
    </source>
</evidence>
<keyword evidence="3 12" id="KW-0812">Transmembrane</keyword>
<evidence type="ECO:0000256" key="3">
    <source>
        <dbReference type="ARBA" id="ARBA00022692"/>
    </source>
</evidence>
<feature type="chain" id="PRO_5030155006" evidence="13">
    <location>
        <begin position="21"/>
        <end position="486"/>
    </location>
</feature>
<dbReference type="InterPro" id="IPR013098">
    <property type="entry name" value="Ig_I-set"/>
</dbReference>
<evidence type="ECO:0000256" key="1">
    <source>
        <dbReference type="ARBA" id="ARBA00004167"/>
    </source>
</evidence>
<dbReference type="FunFam" id="2.60.40.10:FF:003254">
    <property type="entry name" value="Nectin-1"/>
    <property type="match status" value="1"/>
</dbReference>
<dbReference type="InterPro" id="IPR013106">
    <property type="entry name" value="Ig_V-set"/>
</dbReference>
<keyword evidence="5" id="KW-0677">Repeat</keyword>
<evidence type="ECO:0000256" key="9">
    <source>
        <dbReference type="ARBA" id="ARBA00023157"/>
    </source>
</evidence>
<dbReference type="InParanoid" id="A0A6I8PMY3"/>
<dbReference type="GeneTree" id="ENSGT00940000157535"/>
<comment type="subcellular location">
    <subcellularLocation>
        <location evidence="1">Membrane</location>
        <topology evidence="1">Single-pass membrane protein</topology>
    </subcellularLocation>
</comment>
<dbReference type="FunFam" id="2.60.40.10:FF:003257">
    <property type="match status" value="1"/>
</dbReference>
<keyword evidence="8 12" id="KW-0472">Membrane</keyword>
<dbReference type="Bgee" id="ENSXETG00000010827">
    <property type="expression patterns" value="Expressed in brain and 15 other cell types or tissues"/>
</dbReference>
<dbReference type="Pfam" id="PF08205">
    <property type="entry name" value="C2-set_2"/>
    <property type="match status" value="1"/>
</dbReference>
<evidence type="ECO:0000256" key="12">
    <source>
        <dbReference type="SAM" id="Phobius"/>
    </source>
</evidence>
<keyword evidence="10" id="KW-0325">Glycoprotein</keyword>
<dbReference type="InterPro" id="IPR013162">
    <property type="entry name" value="CD80_C2-set"/>
</dbReference>
<dbReference type="SMART" id="SM00409">
    <property type="entry name" value="IG"/>
    <property type="match status" value="2"/>
</dbReference>
<dbReference type="SMART" id="SM00408">
    <property type="entry name" value="IGc2"/>
    <property type="match status" value="2"/>
</dbReference>
<dbReference type="Pfam" id="PF07679">
    <property type="entry name" value="I-set"/>
    <property type="match status" value="1"/>
</dbReference>
<dbReference type="InterPro" id="IPR003598">
    <property type="entry name" value="Ig_sub2"/>
</dbReference>
<evidence type="ECO:0000256" key="11">
    <source>
        <dbReference type="SAM" id="MobiDB-lite"/>
    </source>
</evidence>
<dbReference type="PANTHER" id="PTHR23277:SF122">
    <property type="entry name" value="NECTIN-1-LIKE"/>
    <property type="match status" value="1"/>
</dbReference>
<dbReference type="Ensembl" id="ENSXETT00000057537">
    <property type="protein sequence ID" value="ENSXETP00000057537"/>
    <property type="gene ID" value="ENSXETG00000010827"/>
</dbReference>
<feature type="transmembrane region" description="Helical" evidence="12">
    <location>
        <begin position="328"/>
        <end position="348"/>
    </location>
</feature>
<evidence type="ECO:0000256" key="7">
    <source>
        <dbReference type="ARBA" id="ARBA00022989"/>
    </source>
</evidence>
<dbReference type="FunFam" id="2.60.40.10:FF:003363">
    <property type="match status" value="1"/>
</dbReference>
<evidence type="ECO:0000313" key="15">
    <source>
        <dbReference type="Ensembl" id="ENSXETP00000057537"/>
    </source>
</evidence>
<dbReference type="GO" id="GO:0016020">
    <property type="term" value="C:membrane"/>
    <property type="evidence" value="ECO:0007669"/>
    <property type="project" value="UniProtKB-SubCell"/>
</dbReference>
<keyword evidence="7 12" id="KW-1133">Transmembrane helix</keyword>
<accession>A0A6I8PMY3</accession>
<feature type="signal peptide" evidence="13">
    <location>
        <begin position="1"/>
        <end position="20"/>
    </location>
</feature>
<reference evidence="15" key="2">
    <citation type="submission" date="2020-05" db="UniProtKB">
        <authorList>
            <consortium name="Ensembl"/>
        </authorList>
    </citation>
    <scope>IDENTIFICATION</scope>
</reference>
<organism evidence="15">
    <name type="scientific">Xenopus tropicalis</name>
    <name type="common">Western clawed frog</name>
    <name type="synonym">Silurana tropicalis</name>
    <dbReference type="NCBI Taxonomy" id="8364"/>
    <lineage>
        <taxon>Eukaryota</taxon>
        <taxon>Metazoa</taxon>
        <taxon>Chordata</taxon>
        <taxon>Craniata</taxon>
        <taxon>Vertebrata</taxon>
        <taxon>Euteleostomi</taxon>
        <taxon>Amphibia</taxon>
        <taxon>Batrachia</taxon>
        <taxon>Anura</taxon>
        <taxon>Pipoidea</taxon>
        <taxon>Pipidae</taxon>
        <taxon>Xenopodinae</taxon>
        <taxon>Xenopus</taxon>
        <taxon>Silurana</taxon>
    </lineage>
</organism>
<evidence type="ECO:0000256" key="8">
    <source>
        <dbReference type="ARBA" id="ARBA00023136"/>
    </source>
</evidence>
<name>A0A6I8PMY3_XENTR</name>
<dbReference type="Gene3D" id="2.60.40.10">
    <property type="entry name" value="Immunoglobulins"/>
    <property type="match status" value="3"/>
</dbReference>
<evidence type="ECO:0000259" key="14">
    <source>
        <dbReference type="PROSITE" id="PS50835"/>
    </source>
</evidence>
<dbReference type="InterPro" id="IPR003599">
    <property type="entry name" value="Ig_sub"/>
</dbReference>
<dbReference type="AlphaFoldDB" id="A0A6I8PMY3"/>
<feature type="domain" description="Ig-like" evidence="14">
    <location>
        <begin position="20"/>
        <end position="129"/>
    </location>
</feature>
<dbReference type="Xenbase" id="XB-GENE-5962435">
    <property type="gene designation" value="nectin1l2.2"/>
</dbReference>
<evidence type="ECO:0000256" key="4">
    <source>
        <dbReference type="ARBA" id="ARBA00022729"/>
    </source>
</evidence>
<evidence type="ECO:0000256" key="2">
    <source>
        <dbReference type="ARBA" id="ARBA00007810"/>
    </source>
</evidence>
<dbReference type="GO" id="GO:0007155">
    <property type="term" value="P:cell adhesion"/>
    <property type="evidence" value="ECO:0007669"/>
    <property type="project" value="UniProtKB-KW"/>
</dbReference>
<dbReference type="InterPro" id="IPR013783">
    <property type="entry name" value="Ig-like_fold"/>
</dbReference>
<dbReference type="SUPFAM" id="SSF48726">
    <property type="entry name" value="Immunoglobulin"/>
    <property type="match status" value="3"/>
</dbReference>
<keyword evidence="9" id="KW-1015">Disulfide bond</keyword>
<keyword evidence="4 13" id="KW-0732">Signal</keyword>
<evidence type="ECO:0000256" key="13">
    <source>
        <dbReference type="SAM" id="SignalP"/>
    </source>
</evidence>
<dbReference type="PANTHER" id="PTHR23277">
    <property type="entry name" value="NECTIN-RELATED"/>
    <property type="match status" value="1"/>
</dbReference>
<proteinExistence type="inferred from homology"/>
<feature type="domain" description="Ig-like" evidence="14">
    <location>
        <begin position="234"/>
        <end position="313"/>
    </location>
</feature>